<dbReference type="PANTHER" id="PTHR11472:SF34">
    <property type="entry name" value="REGULATOR OF TELOMERE ELONGATION HELICASE 1"/>
    <property type="match status" value="1"/>
</dbReference>
<organism evidence="15 16">
    <name type="scientific">Clostridium acetobutylicum (strain ATCC 824 / DSM 792 / JCM 1419 / IAM 19013 / LMG 5710 / NBRC 13948 / NRRL B-527 / VKM B-1787 / 2291 / W)</name>
    <dbReference type="NCBI Taxonomy" id="272562"/>
    <lineage>
        <taxon>Bacteria</taxon>
        <taxon>Bacillati</taxon>
        <taxon>Bacillota</taxon>
        <taxon>Clostridia</taxon>
        <taxon>Eubacteriales</taxon>
        <taxon>Clostridiaceae</taxon>
        <taxon>Clostridium</taxon>
    </lineage>
</organism>
<dbReference type="PROSITE" id="PS51193">
    <property type="entry name" value="HELICASE_ATP_BIND_2"/>
    <property type="match status" value="1"/>
</dbReference>
<keyword evidence="6 15" id="KW-0347">Helicase</keyword>
<evidence type="ECO:0000256" key="12">
    <source>
        <dbReference type="ARBA" id="ARBA00023235"/>
    </source>
</evidence>
<sequence>MESSNNKIKLSVRNLVEFVLRCGDLDNRFSGGSSRAVEGTRAHTKLQKQSKKLAKEKENYIYNSEVFLKYETELEDVDFIIEGRADEIFIDNYCVTINEIKSTGRPLEFIDENFNIIHWAQVKCYGYIYAEQNNIENLNISLTYFNIDTEEIKVLTKEVSFEYLKKEFFEYLQKYVYWAKMAIDWQIVRDISIGQCDFPFKEYRKGQRKLAVYVYKTIKEKKKLFVKAPTGIGKTISTLFPAVKAFKEGEIEKIFYLTAKGTTALSALSAVELLNKKGLRLKTLILTSKEKICFNEETNCNPEECIYAKGHYDRVNDAIKDLLKNEDIYNREIIEEYAKKYNVCPFELSLDMSLWCDLVICDYNYVFDPSVYLKRFFSDAKGGYVFLVDEAHNLPDRARDMYSSELYKSKVMFLKKNLSKKDYIYKTINNINSFFINLKKLSEDKGYIIDEDDNYEEAAKVIYKFLNKCEKWILENKEHKIYKEMQEFYLDAFKFIKTYELYSDNYIFYGEKISSDFKIKLFCLDPSKFIEETVKKGISAVFFSATLSPMNYFKEILGAEEGDYNATFASPFSEDNRCIFIAKNISTKYAKREQNYDAVVQYIRSFVLQKKGNYMIFFPSYKYMNNIYDRFSAGEDYEVILQKSSMDETEKNDFLAAFNDESEKGTIGFCVLGGVFSEGIDLKGERLIGAVIVGVGLPMICLERDMIKKYFDNRNNLGYEYSYMYPGMNKVLQAAGRVIRSESDKGAIMLLDERFAKYSYKKLMPSEWENAIYSSGNLEIEKKLEIFWADW</sequence>
<evidence type="ECO:0000259" key="14">
    <source>
        <dbReference type="PROSITE" id="PS51193"/>
    </source>
</evidence>
<feature type="domain" description="Helicase ATP-binding" evidence="14">
    <location>
        <begin position="193"/>
        <end position="445"/>
    </location>
</feature>
<evidence type="ECO:0000256" key="4">
    <source>
        <dbReference type="ARBA" id="ARBA00022763"/>
    </source>
</evidence>
<dbReference type="GO" id="GO:0003677">
    <property type="term" value="F:DNA binding"/>
    <property type="evidence" value="ECO:0007669"/>
    <property type="project" value="UniProtKB-KW"/>
</dbReference>
<name>Q97IG9_CLOAB</name>
<dbReference type="PANTHER" id="PTHR11472">
    <property type="entry name" value="DNA REPAIR DEAD HELICASE RAD3/XP-D SUBFAMILY MEMBER"/>
    <property type="match status" value="1"/>
</dbReference>
<dbReference type="PATRIC" id="fig|272562.8.peg.1875"/>
<reference evidence="15 16" key="1">
    <citation type="journal article" date="2001" name="J. Bacteriol.">
        <title>Genome sequence and comparative analysis of the solvent-producing bacterium Clostridium acetobutylicum.</title>
        <authorList>
            <person name="Nolling J."/>
            <person name="Breton G."/>
            <person name="Omelchenko M.V."/>
            <person name="Makarova K.S."/>
            <person name="Zeng Q."/>
            <person name="Gibson R."/>
            <person name="Lee H.M."/>
            <person name="Dubois J."/>
            <person name="Qiu D."/>
            <person name="Hitti J."/>
            <person name="Wolf Y.I."/>
            <person name="Tatusov R.L."/>
            <person name="Sabathe F."/>
            <person name="Doucette-Stamm L."/>
            <person name="Soucaille P."/>
            <person name="Daly M.J."/>
            <person name="Bennett G.N."/>
            <person name="Koonin E.V."/>
            <person name="Smith D.R."/>
        </authorList>
    </citation>
    <scope>NUCLEOTIDE SEQUENCE [LARGE SCALE GENOMIC DNA]</scope>
    <source>
        <strain evidence="16">ATCC 824 / DSM 792 / JCM 1419 / LMG 5710 / VKM B-1787</strain>
    </source>
</reference>
<dbReference type="OrthoDB" id="9765586at2"/>
<proteinExistence type="inferred from homology"/>
<evidence type="ECO:0000256" key="5">
    <source>
        <dbReference type="ARBA" id="ARBA00022801"/>
    </source>
</evidence>
<dbReference type="SMR" id="Q97IG9"/>
<keyword evidence="7" id="KW-0067">ATP-binding</keyword>
<keyword evidence="2" id="KW-0479">Metal-binding</keyword>
<evidence type="ECO:0000256" key="2">
    <source>
        <dbReference type="ARBA" id="ARBA00022723"/>
    </source>
</evidence>
<keyword evidence="4" id="KW-0227">DNA damage</keyword>
<evidence type="ECO:0000256" key="9">
    <source>
        <dbReference type="ARBA" id="ARBA00023014"/>
    </source>
</evidence>
<evidence type="ECO:0000256" key="7">
    <source>
        <dbReference type="ARBA" id="ARBA00022840"/>
    </source>
</evidence>
<evidence type="ECO:0000256" key="10">
    <source>
        <dbReference type="ARBA" id="ARBA00023125"/>
    </source>
</evidence>
<evidence type="ECO:0000256" key="8">
    <source>
        <dbReference type="ARBA" id="ARBA00023004"/>
    </source>
</evidence>
<comment type="similarity">
    <text evidence="13">Belongs to the helicase family. DinG subfamily.</text>
</comment>
<evidence type="ECO:0000313" key="16">
    <source>
        <dbReference type="Proteomes" id="UP000000814"/>
    </source>
</evidence>
<keyword evidence="11" id="KW-0234">DNA repair</keyword>
<dbReference type="InterPro" id="IPR045028">
    <property type="entry name" value="DinG/Rad3-like"/>
</dbReference>
<keyword evidence="10" id="KW-0238">DNA-binding</keyword>
<dbReference type="GO" id="GO:0051539">
    <property type="term" value="F:4 iron, 4 sulfur cluster binding"/>
    <property type="evidence" value="ECO:0007669"/>
    <property type="project" value="UniProtKB-KW"/>
</dbReference>
<dbReference type="EMBL" id="AE001437">
    <property type="protein sequence ID" value="AAK79638.1"/>
    <property type="molecule type" value="Genomic_DNA"/>
</dbReference>
<gene>
    <name evidence="15" type="ordered locus">CA_C1672</name>
</gene>
<evidence type="ECO:0000256" key="3">
    <source>
        <dbReference type="ARBA" id="ARBA00022741"/>
    </source>
</evidence>
<dbReference type="GO" id="GO:0043139">
    <property type="term" value="F:5'-3' DNA helicase activity"/>
    <property type="evidence" value="ECO:0007669"/>
    <property type="project" value="UniProtKB-EC"/>
</dbReference>
<dbReference type="InterPro" id="IPR042493">
    <property type="entry name" value="XPD_DNA_FeS"/>
</dbReference>
<evidence type="ECO:0000313" key="15">
    <source>
        <dbReference type="EMBL" id="AAK79638.1"/>
    </source>
</evidence>
<keyword evidence="16" id="KW-1185">Reference proteome</keyword>
<evidence type="ECO:0000256" key="11">
    <source>
        <dbReference type="ARBA" id="ARBA00023204"/>
    </source>
</evidence>
<dbReference type="RefSeq" id="WP_010964979.1">
    <property type="nucleotide sequence ID" value="NC_003030.1"/>
</dbReference>
<dbReference type="Proteomes" id="UP000000814">
    <property type="component" value="Chromosome"/>
</dbReference>
<keyword evidence="8" id="KW-0408">Iron</keyword>
<dbReference type="InterPro" id="IPR014013">
    <property type="entry name" value="Helic_SF1/SF2_ATP-bd_DinG/Rad3"/>
</dbReference>
<dbReference type="AlphaFoldDB" id="Q97IG9"/>
<dbReference type="InterPro" id="IPR006555">
    <property type="entry name" value="ATP-dep_Helicase_C"/>
</dbReference>
<keyword evidence="3" id="KW-0547">Nucleotide-binding</keyword>
<keyword evidence="12" id="KW-0413">Isomerase</keyword>
<dbReference type="InterPro" id="IPR027417">
    <property type="entry name" value="P-loop_NTPase"/>
</dbReference>
<dbReference type="KEGG" id="cac:CA_C1672"/>
<accession>Q97IG9</accession>
<dbReference type="SMART" id="SM00488">
    <property type="entry name" value="DEXDc2"/>
    <property type="match status" value="1"/>
</dbReference>
<dbReference type="Gene3D" id="3.40.50.300">
    <property type="entry name" value="P-loop containing nucleotide triphosphate hydrolases"/>
    <property type="match status" value="2"/>
</dbReference>
<dbReference type="PIR" id="C97106">
    <property type="entry name" value="C97106"/>
</dbReference>
<dbReference type="Pfam" id="PF13307">
    <property type="entry name" value="Helicase_C_2"/>
    <property type="match status" value="1"/>
</dbReference>
<keyword evidence="9" id="KW-0411">Iron-sulfur</keyword>
<evidence type="ECO:0000256" key="6">
    <source>
        <dbReference type="ARBA" id="ARBA00022806"/>
    </source>
</evidence>
<dbReference type="GO" id="GO:0005524">
    <property type="term" value="F:ATP binding"/>
    <property type="evidence" value="ECO:0007669"/>
    <property type="project" value="UniProtKB-KW"/>
</dbReference>
<dbReference type="Gene3D" id="1.10.275.40">
    <property type="match status" value="1"/>
</dbReference>
<dbReference type="GeneID" id="44998167"/>
<dbReference type="GO" id="GO:0016818">
    <property type="term" value="F:hydrolase activity, acting on acid anhydrides, in phosphorus-containing anhydrides"/>
    <property type="evidence" value="ECO:0007669"/>
    <property type="project" value="InterPro"/>
</dbReference>
<dbReference type="Pfam" id="PF06733">
    <property type="entry name" value="DEAD_2"/>
    <property type="match status" value="1"/>
</dbReference>
<keyword evidence="1" id="KW-0004">4Fe-4S</keyword>
<keyword evidence="5" id="KW-0378">Hydrolase</keyword>
<dbReference type="HOGENOM" id="CLU_006515_7_0_9"/>
<dbReference type="SMART" id="SM00491">
    <property type="entry name" value="HELICc2"/>
    <property type="match status" value="1"/>
</dbReference>
<dbReference type="GO" id="GO:0046872">
    <property type="term" value="F:metal ion binding"/>
    <property type="evidence" value="ECO:0007669"/>
    <property type="project" value="UniProtKB-KW"/>
</dbReference>
<dbReference type="STRING" id="272562.CA_C1672"/>
<evidence type="ECO:0000256" key="13">
    <source>
        <dbReference type="ARBA" id="ARBA00038058"/>
    </source>
</evidence>
<protein>
    <submittedName>
        <fullName evidence="15">Rad3-related DNA helicase</fullName>
    </submittedName>
</protein>
<dbReference type="InterPro" id="IPR006554">
    <property type="entry name" value="Helicase-like_DEXD_c2"/>
</dbReference>
<dbReference type="Gene3D" id="1.10.30.20">
    <property type="entry name" value="Bacterial XPD DNA helicase, FeS cluster domain"/>
    <property type="match status" value="1"/>
</dbReference>
<evidence type="ECO:0000256" key="1">
    <source>
        <dbReference type="ARBA" id="ARBA00022485"/>
    </source>
</evidence>
<dbReference type="GO" id="GO:0006281">
    <property type="term" value="P:DNA repair"/>
    <property type="evidence" value="ECO:0007669"/>
    <property type="project" value="UniProtKB-KW"/>
</dbReference>
<dbReference type="InterPro" id="IPR010614">
    <property type="entry name" value="RAD3-like_helicase_DEAD"/>
</dbReference>
<dbReference type="eggNOG" id="COG1199">
    <property type="taxonomic scope" value="Bacteria"/>
</dbReference>
<dbReference type="SUPFAM" id="SSF52540">
    <property type="entry name" value="P-loop containing nucleoside triphosphate hydrolases"/>
    <property type="match status" value="1"/>
</dbReference>